<dbReference type="SUPFAM" id="SSF55729">
    <property type="entry name" value="Acyl-CoA N-acyltransferases (Nat)"/>
    <property type="match status" value="1"/>
</dbReference>
<accession>A0ABW8JDM4</accession>
<proteinExistence type="predicted"/>
<organism evidence="4 5">
    <name type="scientific">Rhodanobacter hydrolyticus</name>
    <dbReference type="NCBI Taxonomy" id="2250595"/>
    <lineage>
        <taxon>Bacteria</taxon>
        <taxon>Pseudomonadati</taxon>
        <taxon>Pseudomonadota</taxon>
        <taxon>Gammaproteobacteria</taxon>
        <taxon>Lysobacterales</taxon>
        <taxon>Rhodanobacteraceae</taxon>
        <taxon>Rhodanobacter</taxon>
    </lineage>
</organism>
<dbReference type="Gene3D" id="3.40.630.30">
    <property type="match status" value="1"/>
</dbReference>
<keyword evidence="5" id="KW-1185">Reference proteome</keyword>
<protein>
    <submittedName>
        <fullName evidence="4">GNAT family N-acetyltransferase</fullName>
    </submittedName>
</protein>
<name>A0ABW8JDM4_9GAMM</name>
<evidence type="ECO:0000313" key="3">
    <source>
        <dbReference type="EMBL" id="MFK2876278.1"/>
    </source>
</evidence>
<dbReference type="PANTHER" id="PTHR43792:SF1">
    <property type="entry name" value="N-ACETYLTRANSFERASE DOMAIN-CONTAINING PROTEIN"/>
    <property type="match status" value="1"/>
</dbReference>
<dbReference type="InterPro" id="IPR051531">
    <property type="entry name" value="N-acetyltransferase"/>
</dbReference>
<dbReference type="EMBL" id="JADIKK010000008">
    <property type="protein sequence ID" value="MFK2876278.1"/>
    <property type="molecule type" value="Genomic_DNA"/>
</dbReference>
<feature type="domain" description="N-acetyltransferase" evidence="1">
    <location>
        <begin position="9"/>
        <end position="169"/>
    </location>
</feature>
<evidence type="ECO:0000313" key="4">
    <source>
        <dbReference type="EMBL" id="MFK2879843.1"/>
    </source>
</evidence>
<dbReference type="CDD" id="cd04301">
    <property type="entry name" value="NAT_SF"/>
    <property type="match status" value="1"/>
</dbReference>
<evidence type="ECO:0000313" key="2">
    <source>
        <dbReference type="EMBL" id="MFK2875824.1"/>
    </source>
</evidence>
<dbReference type="EMBL" id="JADIKK010000007">
    <property type="protein sequence ID" value="MFK2875824.1"/>
    <property type="molecule type" value="Genomic_DNA"/>
</dbReference>
<dbReference type="RefSeq" id="WP_192157324.1">
    <property type="nucleotide sequence ID" value="NZ_JADIKK010000007.1"/>
</dbReference>
<reference evidence="4 5" key="1">
    <citation type="submission" date="2020-10" db="EMBL/GenBank/DDBJ databases">
        <title>Phylogeny of dyella-like bacteria.</title>
        <authorList>
            <person name="Fu J."/>
        </authorList>
    </citation>
    <scope>NUCLEOTIDE SEQUENCE [LARGE SCALE GENOMIC DNA]</scope>
    <source>
        <strain evidence="4 5">KACC 19113</strain>
    </source>
</reference>
<dbReference type="Proteomes" id="UP001620339">
    <property type="component" value="Unassembled WGS sequence"/>
</dbReference>
<sequence length="169" mass="18959">MPPIETERLRIERFTLDDAGFVLELLNEPDFIENIADKGVRDIAGAEAYLRDGPMAMYASHGHGLCMVRLKQDGEPVGMCGLIRRDTLDYPDIGYAFLKRHHGRGYASESCAAVLEHARRQLDMARIVAITAPRNAASIRVLEKLGFRFEAEMSIPGYSEPSRYFISDP</sequence>
<dbReference type="PANTHER" id="PTHR43792">
    <property type="entry name" value="GNAT FAMILY, PUTATIVE (AFU_ORTHOLOGUE AFUA_3G00765)-RELATED-RELATED"/>
    <property type="match status" value="1"/>
</dbReference>
<dbReference type="InterPro" id="IPR016181">
    <property type="entry name" value="Acyl_CoA_acyltransferase"/>
</dbReference>
<dbReference type="InterPro" id="IPR000182">
    <property type="entry name" value="GNAT_dom"/>
</dbReference>
<gene>
    <name evidence="2" type="ORF">ISP25_01895</name>
    <name evidence="3" type="ORF">ISP25_04255</name>
    <name evidence="4" type="ORF">ISP25_22515</name>
</gene>
<comment type="caution">
    <text evidence="4">The sequence shown here is derived from an EMBL/GenBank/DDBJ whole genome shotgun (WGS) entry which is preliminary data.</text>
</comment>
<evidence type="ECO:0000313" key="5">
    <source>
        <dbReference type="Proteomes" id="UP001620339"/>
    </source>
</evidence>
<dbReference type="Pfam" id="PF13302">
    <property type="entry name" value="Acetyltransf_3"/>
    <property type="match status" value="1"/>
</dbReference>
<dbReference type="PROSITE" id="PS51186">
    <property type="entry name" value="GNAT"/>
    <property type="match status" value="1"/>
</dbReference>
<evidence type="ECO:0000259" key="1">
    <source>
        <dbReference type="PROSITE" id="PS51186"/>
    </source>
</evidence>
<dbReference type="EMBL" id="JADIKK010000008">
    <property type="protein sequence ID" value="MFK2879843.1"/>
    <property type="molecule type" value="Genomic_DNA"/>
</dbReference>